<evidence type="ECO:0000313" key="1">
    <source>
        <dbReference type="EMBL" id="EFF79599.1"/>
    </source>
</evidence>
<accession>D4TZU4</accession>
<proteinExistence type="predicted"/>
<dbReference type="HOGENOM" id="CLU_2476414_0_0_11"/>
<evidence type="ECO:0000313" key="2">
    <source>
        <dbReference type="Proteomes" id="UP000003150"/>
    </source>
</evidence>
<dbReference type="EMBL" id="ACYT02000045">
    <property type="protein sequence ID" value="EFF79599.1"/>
    <property type="molecule type" value="Genomic_DNA"/>
</dbReference>
<dbReference type="Proteomes" id="UP000003150">
    <property type="component" value="Unassembled WGS sequence"/>
</dbReference>
<organism evidence="1 2">
    <name type="scientific">Schaalia odontolytica F0309</name>
    <dbReference type="NCBI Taxonomy" id="649742"/>
    <lineage>
        <taxon>Bacteria</taxon>
        <taxon>Bacillati</taxon>
        <taxon>Actinomycetota</taxon>
        <taxon>Actinomycetes</taxon>
        <taxon>Actinomycetales</taxon>
        <taxon>Actinomycetaceae</taxon>
        <taxon>Schaalia</taxon>
    </lineage>
</organism>
<dbReference type="AlphaFoldDB" id="D4TZU4"/>
<name>D4TZU4_9ACTO</name>
<gene>
    <name evidence="1" type="ORF">HMPREF0970_01479</name>
</gene>
<protein>
    <submittedName>
        <fullName evidence="1">Uncharacterized protein</fullName>
    </submittedName>
</protein>
<reference evidence="1 2" key="1">
    <citation type="submission" date="2009-10" db="EMBL/GenBank/DDBJ databases">
        <authorList>
            <person name="Weinstock G."/>
            <person name="Sodergren E."/>
            <person name="Clifton S."/>
            <person name="Fulton L."/>
            <person name="Fulton B."/>
            <person name="Courtney L."/>
            <person name="Fronick C."/>
            <person name="Harrison M."/>
            <person name="Strong C."/>
            <person name="Farmer C."/>
            <person name="Delahaunty K."/>
            <person name="Markovic C."/>
            <person name="Hall O."/>
            <person name="Minx P."/>
            <person name="Tomlinson C."/>
            <person name="Mitreva M."/>
            <person name="Nelson J."/>
            <person name="Hou S."/>
            <person name="Wollam A."/>
            <person name="Pepin K.H."/>
            <person name="Johnson M."/>
            <person name="Bhonagiri V."/>
            <person name="Nash W.E."/>
            <person name="Warren W."/>
            <person name="Chinwalla A."/>
            <person name="Mardis E.R."/>
            <person name="Wilson R.K."/>
        </authorList>
    </citation>
    <scope>NUCLEOTIDE SEQUENCE [LARGE SCALE GENOMIC DNA]</scope>
    <source>
        <strain evidence="1 2">F0309</strain>
    </source>
</reference>
<sequence>MPKIAIRTQSARLGRAGRMGNEALAALSVAVTVGRGLGVGVAPVDTGVVGAQCVLGSVDMELWPLPVGLLCCPYILTDFEIEWRADS</sequence>
<comment type="caution">
    <text evidence="1">The sequence shown here is derived from an EMBL/GenBank/DDBJ whole genome shotgun (WGS) entry which is preliminary data.</text>
</comment>